<evidence type="ECO:0000313" key="1">
    <source>
        <dbReference type="EMBL" id="MFC4999826.1"/>
    </source>
</evidence>
<dbReference type="InterPro" id="IPR011852">
    <property type="entry name" value="TRAP_TAXI"/>
</dbReference>
<evidence type="ECO:0000313" key="2">
    <source>
        <dbReference type="Proteomes" id="UP001595912"/>
    </source>
</evidence>
<gene>
    <name evidence="1" type="ORF">ACFPIJ_18530</name>
</gene>
<name>A0ABV9VWC7_9ACTN</name>
<reference evidence="2" key="1">
    <citation type="journal article" date="2019" name="Int. J. Syst. Evol. Microbiol.">
        <title>The Global Catalogue of Microorganisms (GCM) 10K type strain sequencing project: providing services to taxonomists for standard genome sequencing and annotation.</title>
        <authorList>
            <consortium name="The Broad Institute Genomics Platform"/>
            <consortium name="The Broad Institute Genome Sequencing Center for Infectious Disease"/>
            <person name="Wu L."/>
            <person name="Ma J."/>
        </authorList>
    </citation>
    <scope>NUCLEOTIDE SEQUENCE [LARGE SCALE GENOMIC DNA]</scope>
    <source>
        <strain evidence="2">CGMCC 4.7152</strain>
    </source>
</reference>
<dbReference type="EMBL" id="JBHSIU010000019">
    <property type="protein sequence ID" value="MFC4999826.1"/>
    <property type="molecule type" value="Genomic_DNA"/>
</dbReference>
<dbReference type="SUPFAM" id="SSF53850">
    <property type="entry name" value="Periplasmic binding protein-like II"/>
    <property type="match status" value="1"/>
</dbReference>
<comment type="caution">
    <text evidence="1">The sequence shown here is derived from an EMBL/GenBank/DDBJ whole genome shotgun (WGS) entry which is preliminary data.</text>
</comment>
<organism evidence="1 2">
    <name type="scientific">Dactylosporangium cerinum</name>
    <dbReference type="NCBI Taxonomy" id="1434730"/>
    <lineage>
        <taxon>Bacteria</taxon>
        <taxon>Bacillati</taxon>
        <taxon>Actinomycetota</taxon>
        <taxon>Actinomycetes</taxon>
        <taxon>Micromonosporales</taxon>
        <taxon>Micromonosporaceae</taxon>
        <taxon>Dactylosporangium</taxon>
    </lineage>
</organism>
<dbReference type="Pfam" id="PF16868">
    <property type="entry name" value="NMT1_3"/>
    <property type="match status" value="1"/>
</dbReference>
<dbReference type="PANTHER" id="PTHR42941:SF1">
    <property type="entry name" value="SLL1037 PROTEIN"/>
    <property type="match status" value="1"/>
</dbReference>
<dbReference type="PANTHER" id="PTHR42941">
    <property type="entry name" value="SLL1037 PROTEIN"/>
    <property type="match status" value="1"/>
</dbReference>
<dbReference type="Proteomes" id="UP001595912">
    <property type="component" value="Unassembled WGS sequence"/>
</dbReference>
<dbReference type="Gene3D" id="3.40.190.10">
    <property type="entry name" value="Periplasmic binding protein-like II"/>
    <property type="match status" value="2"/>
</dbReference>
<dbReference type="RefSeq" id="WP_380116378.1">
    <property type="nucleotide sequence ID" value="NZ_JBHSIU010000019.1"/>
</dbReference>
<keyword evidence="2" id="KW-1185">Reference proteome</keyword>
<dbReference type="PROSITE" id="PS51257">
    <property type="entry name" value="PROKAR_LIPOPROTEIN"/>
    <property type="match status" value="1"/>
</dbReference>
<dbReference type="NCBIfam" id="TIGR02122">
    <property type="entry name" value="TRAP_TAXI"/>
    <property type="match status" value="1"/>
</dbReference>
<accession>A0ABV9VWC7</accession>
<protein>
    <submittedName>
        <fullName evidence="1">TAXI family TRAP transporter solute-binding subunit</fullName>
    </submittedName>
</protein>
<proteinExistence type="predicted"/>
<sequence>MRRRVLLAGGLGWGVSGALLTACESDGEEATGTLRIATGSTGAVYYAYGNAIAKLAKRYLPNVHASVLTTNASKENVEAVLAGTAEVGFTQADTAGEGHKAAPGQLAALARIYDDYVHLVVAHDSPIQSVEDLRGKRVSVGAARSGTAGTADHILDVASTGSNVGTGADLKASIVQLPLNLEASVDALRKRQIDAFFFSGGLAVGLIQGLAETFPIRLLALDKLVQPMRDRFGDYYAERVVPASAYRGISPTVSIGIANYLVVRVSMPEPLAHGVTRLLFEGRDELAKAHQAAGRLNIRSAISTTPLPLHAGAVRYYRTQKA</sequence>